<protein>
    <submittedName>
        <fullName evidence="10">Neural-cadherin-like protein</fullName>
    </submittedName>
</protein>
<dbReference type="STRING" id="299467.A0A443RTG2"/>
<keyword evidence="5" id="KW-0130">Cell adhesion</keyword>
<proteinExistence type="predicted"/>
<keyword evidence="3" id="KW-0677">Repeat</keyword>
<keyword evidence="4 8" id="KW-0106">Calcium</keyword>
<dbReference type="GO" id="GO:0005509">
    <property type="term" value="F:calcium ion binding"/>
    <property type="evidence" value="ECO:0007669"/>
    <property type="project" value="UniProtKB-UniRule"/>
</dbReference>
<feature type="non-terminal residue" evidence="10">
    <location>
        <position position="214"/>
    </location>
</feature>
<evidence type="ECO:0000313" key="10">
    <source>
        <dbReference type="EMBL" id="RWS18636.1"/>
    </source>
</evidence>
<dbReference type="GO" id="GO:0005911">
    <property type="term" value="C:cell-cell junction"/>
    <property type="evidence" value="ECO:0007669"/>
    <property type="project" value="TreeGrafter"/>
</dbReference>
<keyword evidence="6" id="KW-1133">Transmembrane helix</keyword>
<dbReference type="Pfam" id="PF00028">
    <property type="entry name" value="Cadherin"/>
    <property type="match status" value="2"/>
</dbReference>
<feature type="non-terminal residue" evidence="10">
    <location>
        <position position="1"/>
    </location>
</feature>
<dbReference type="VEuPathDB" id="VectorBase:LDEU013404"/>
<comment type="caution">
    <text evidence="10">The sequence shown here is derived from an EMBL/GenBank/DDBJ whole genome shotgun (WGS) entry which is preliminary data.</text>
</comment>
<dbReference type="OrthoDB" id="6252479at2759"/>
<dbReference type="SUPFAM" id="SSF49313">
    <property type="entry name" value="Cadherin-like"/>
    <property type="match status" value="2"/>
</dbReference>
<dbReference type="InterPro" id="IPR002126">
    <property type="entry name" value="Cadherin-like_dom"/>
</dbReference>
<dbReference type="InterPro" id="IPR015919">
    <property type="entry name" value="Cadherin-like_sf"/>
</dbReference>
<feature type="domain" description="Cadherin" evidence="9">
    <location>
        <begin position="118"/>
        <end position="212"/>
    </location>
</feature>
<dbReference type="PROSITE" id="PS50268">
    <property type="entry name" value="CADHERIN_2"/>
    <property type="match status" value="2"/>
</dbReference>
<evidence type="ECO:0000256" key="3">
    <source>
        <dbReference type="ARBA" id="ARBA00022737"/>
    </source>
</evidence>
<dbReference type="EMBL" id="NCKV01036722">
    <property type="protein sequence ID" value="RWS18636.1"/>
    <property type="molecule type" value="Genomic_DNA"/>
</dbReference>
<feature type="domain" description="Cadherin" evidence="9">
    <location>
        <begin position="4"/>
        <end position="118"/>
    </location>
</feature>
<evidence type="ECO:0000256" key="4">
    <source>
        <dbReference type="ARBA" id="ARBA00022837"/>
    </source>
</evidence>
<dbReference type="PRINTS" id="PR00205">
    <property type="entry name" value="CADHERIN"/>
</dbReference>
<reference evidence="10 11" key="1">
    <citation type="journal article" date="2018" name="Gigascience">
        <title>Genomes of trombidid mites reveal novel predicted allergens and laterally-transferred genes associated with secondary metabolism.</title>
        <authorList>
            <person name="Dong X."/>
            <person name="Chaisiri K."/>
            <person name="Xia D."/>
            <person name="Armstrong S.D."/>
            <person name="Fang Y."/>
            <person name="Donnelly M.J."/>
            <person name="Kadowaki T."/>
            <person name="McGarry J.W."/>
            <person name="Darby A.C."/>
            <person name="Makepeace B.L."/>
        </authorList>
    </citation>
    <scope>NUCLEOTIDE SEQUENCE [LARGE SCALE GENOMIC DNA]</scope>
    <source>
        <strain evidence="10">UoL-UT</strain>
    </source>
</reference>
<keyword evidence="11" id="KW-1185">Reference proteome</keyword>
<dbReference type="FunFam" id="2.60.40.60:FF:000274">
    <property type="entry name" value="neural-cadherin isoform X9"/>
    <property type="match status" value="1"/>
</dbReference>
<keyword evidence="7" id="KW-0472">Membrane</keyword>
<evidence type="ECO:0000256" key="2">
    <source>
        <dbReference type="ARBA" id="ARBA00022692"/>
    </source>
</evidence>
<dbReference type="SMART" id="SM00112">
    <property type="entry name" value="CA"/>
    <property type="match status" value="2"/>
</dbReference>
<dbReference type="InterPro" id="IPR050971">
    <property type="entry name" value="Cadherin-domain_protein"/>
</dbReference>
<dbReference type="GO" id="GO:0016020">
    <property type="term" value="C:membrane"/>
    <property type="evidence" value="ECO:0007669"/>
    <property type="project" value="UniProtKB-SubCell"/>
</dbReference>
<accession>A0A443RTG2</accession>
<organism evidence="10 11">
    <name type="scientific">Leptotrombidium deliense</name>
    <dbReference type="NCBI Taxonomy" id="299467"/>
    <lineage>
        <taxon>Eukaryota</taxon>
        <taxon>Metazoa</taxon>
        <taxon>Ecdysozoa</taxon>
        <taxon>Arthropoda</taxon>
        <taxon>Chelicerata</taxon>
        <taxon>Arachnida</taxon>
        <taxon>Acari</taxon>
        <taxon>Acariformes</taxon>
        <taxon>Trombidiformes</taxon>
        <taxon>Prostigmata</taxon>
        <taxon>Anystina</taxon>
        <taxon>Parasitengona</taxon>
        <taxon>Trombiculoidea</taxon>
        <taxon>Trombiculidae</taxon>
        <taxon>Leptotrombidium</taxon>
    </lineage>
</organism>
<name>A0A443RTG2_9ACAR</name>
<evidence type="ECO:0000256" key="5">
    <source>
        <dbReference type="ARBA" id="ARBA00022889"/>
    </source>
</evidence>
<evidence type="ECO:0000313" key="11">
    <source>
        <dbReference type="Proteomes" id="UP000288716"/>
    </source>
</evidence>
<evidence type="ECO:0000256" key="7">
    <source>
        <dbReference type="ARBA" id="ARBA00023136"/>
    </source>
</evidence>
<comment type="subcellular location">
    <subcellularLocation>
        <location evidence="1">Membrane</location>
    </subcellularLocation>
</comment>
<dbReference type="Gene3D" id="2.60.40.60">
    <property type="entry name" value="Cadherins"/>
    <property type="match status" value="2"/>
</dbReference>
<dbReference type="GO" id="GO:0007156">
    <property type="term" value="P:homophilic cell adhesion via plasma membrane adhesion molecules"/>
    <property type="evidence" value="ECO:0007669"/>
    <property type="project" value="InterPro"/>
</dbReference>
<evidence type="ECO:0000256" key="8">
    <source>
        <dbReference type="PROSITE-ProRule" id="PRU00043"/>
    </source>
</evidence>
<dbReference type="AlphaFoldDB" id="A0A443RTG2"/>
<keyword evidence="2" id="KW-0812">Transmembrane</keyword>
<evidence type="ECO:0000256" key="1">
    <source>
        <dbReference type="ARBA" id="ARBA00004370"/>
    </source>
</evidence>
<dbReference type="CDD" id="cd11304">
    <property type="entry name" value="Cadherin_repeat"/>
    <property type="match status" value="2"/>
</dbReference>
<sequence length="214" mass="24252">VWEQPVYGPISIKENIEVGRRVISIKASSGIPGNPTAFYTLIKGSTEQTNLRDTFYLSQRTDNVETFADIYVNYPLDYERIQEYNLTVRVENNGIQQLASEATVYIIVEDVNDETPIFANKEHATVLEGMPPATFVTKVEAVDQDGTYPNNKVYYEIVSKDGTNNFFTIDRESGDIFTKIEFDRELQQSYTIEVKAYDGAPSSRPKTNVTEMNS</sequence>
<evidence type="ECO:0000256" key="6">
    <source>
        <dbReference type="ARBA" id="ARBA00022989"/>
    </source>
</evidence>
<dbReference type="Proteomes" id="UP000288716">
    <property type="component" value="Unassembled WGS sequence"/>
</dbReference>
<gene>
    <name evidence="10" type="ORF">B4U80_00551</name>
</gene>
<dbReference type="PANTHER" id="PTHR24025">
    <property type="entry name" value="DESMOGLEIN FAMILY MEMBER"/>
    <property type="match status" value="1"/>
</dbReference>
<dbReference type="PANTHER" id="PTHR24025:SF31">
    <property type="entry name" value="NEURAL-CADHERIN"/>
    <property type="match status" value="1"/>
</dbReference>
<evidence type="ECO:0000259" key="9">
    <source>
        <dbReference type="PROSITE" id="PS50268"/>
    </source>
</evidence>